<dbReference type="AlphaFoldDB" id="W6Y6G8"/>
<dbReference type="Proteomes" id="UP000053841">
    <property type="component" value="Unassembled WGS sequence"/>
</dbReference>
<dbReference type="KEGG" id="bze:COCCADRAFT_91565"/>
<dbReference type="RefSeq" id="XP_007710519.1">
    <property type="nucleotide sequence ID" value="XM_007712329.1"/>
</dbReference>
<accession>W6Y6G8</accession>
<dbReference type="EMBL" id="KI964579">
    <property type="protein sequence ID" value="EUC35157.1"/>
    <property type="molecule type" value="Genomic_DNA"/>
</dbReference>
<dbReference type="OrthoDB" id="3692285at2759"/>
<organism evidence="1 2">
    <name type="scientific">Cochliobolus carbonum (strain 26-R-13)</name>
    <name type="common">Maize leaf spot fungus</name>
    <name type="synonym">Bipolaris zeicola</name>
    <dbReference type="NCBI Taxonomy" id="930089"/>
    <lineage>
        <taxon>Eukaryota</taxon>
        <taxon>Fungi</taxon>
        <taxon>Dikarya</taxon>
        <taxon>Ascomycota</taxon>
        <taxon>Pezizomycotina</taxon>
        <taxon>Dothideomycetes</taxon>
        <taxon>Pleosporomycetidae</taxon>
        <taxon>Pleosporales</taxon>
        <taxon>Pleosporineae</taxon>
        <taxon>Pleosporaceae</taxon>
        <taxon>Bipolaris</taxon>
    </lineage>
</organism>
<reference evidence="1 2" key="1">
    <citation type="journal article" date="2013" name="PLoS Genet.">
        <title>Comparative genome structure, secondary metabolite, and effector coding capacity across Cochliobolus pathogens.</title>
        <authorList>
            <person name="Condon B.J."/>
            <person name="Leng Y."/>
            <person name="Wu D."/>
            <person name="Bushley K.E."/>
            <person name="Ohm R.A."/>
            <person name="Otillar R."/>
            <person name="Martin J."/>
            <person name="Schackwitz W."/>
            <person name="Grimwood J."/>
            <person name="MohdZainudin N."/>
            <person name="Xue C."/>
            <person name="Wang R."/>
            <person name="Manning V.A."/>
            <person name="Dhillon B."/>
            <person name="Tu Z.J."/>
            <person name="Steffenson B.J."/>
            <person name="Salamov A."/>
            <person name="Sun H."/>
            <person name="Lowry S."/>
            <person name="LaButti K."/>
            <person name="Han J."/>
            <person name="Copeland A."/>
            <person name="Lindquist E."/>
            <person name="Barry K."/>
            <person name="Schmutz J."/>
            <person name="Baker S.E."/>
            <person name="Ciuffetti L.M."/>
            <person name="Grigoriev I.V."/>
            <person name="Zhong S."/>
            <person name="Turgeon B.G."/>
        </authorList>
    </citation>
    <scope>NUCLEOTIDE SEQUENCE [LARGE SCALE GENOMIC DNA]</scope>
    <source>
        <strain evidence="1 2">26-R-13</strain>
    </source>
</reference>
<sequence length="50" mass="5292">IKCLVGPKNLIQSPQSLPSQLRHARAAIRNIRSNICALTPGRGGAAEARS</sequence>
<feature type="non-terminal residue" evidence="1">
    <location>
        <position position="1"/>
    </location>
</feature>
<gene>
    <name evidence="1" type="ORF">COCCADRAFT_91565</name>
</gene>
<proteinExistence type="predicted"/>
<dbReference type="HOGENOM" id="CLU_2984447_0_0_1"/>
<evidence type="ECO:0000313" key="2">
    <source>
        <dbReference type="Proteomes" id="UP000053841"/>
    </source>
</evidence>
<evidence type="ECO:0000313" key="1">
    <source>
        <dbReference type="EMBL" id="EUC35157.1"/>
    </source>
</evidence>
<protein>
    <submittedName>
        <fullName evidence="1">Uncharacterized protein</fullName>
    </submittedName>
</protein>
<name>W6Y6G8_COCC2</name>
<dbReference type="GeneID" id="19153207"/>
<keyword evidence="2" id="KW-1185">Reference proteome</keyword>